<sequence length="151" mass="17315">MRFTAIGNPMPSEPSLPTLAKSSMGGITAPQYPPFKFTDDSIIRVVVRIHKTGVQTSKKPRYGSRVLQNVRNTILGRHPESKDVKIVGMPRKDYFKYFARDVNNVYIGTEPERFWTEKELDAEFGRYTDNHLSRWTMSLEEGRVCMVEAEA</sequence>
<dbReference type="EMBL" id="NCSJ02000361">
    <property type="protein sequence ID" value="RFU25121.1"/>
    <property type="molecule type" value="Genomic_DNA"/>
</dbReference>
<feature type="non-terminal residue" evidence="2">
    <location>
        <position position="1"/>
    </location>
</feature>
<evidence type="ECO:0000313" key="3">
    <source>
        <dbReference type="Proteomes" id="UP000258309"/>
    </source>
</evidence>
<organism evidence="2 3">
    <name type="scientific">Scytalidium lignicola</name>
    <name type="common">Hyphomycete</name>
    <dbReference type="NCBI Taxonomy" id="5539"/>
    <lineage>
        <taxon>Eukaryota</taxon>
        <taxon>Fungi</taxon>
        <taxon>Dikarya</taxon>
        <taxon>Ascomycota</taxon>
        <taxon>Pezizomycotina</taxon>
        <taxon>Leotiomycetes</taxon>
        <taxon>Leotiomycetes incertae sedis</taxon>
        <taxon>Scytalidium</taxon>
    </lineage>
</organism>
<dbReference type="AlphaFoldDB" id="A0A3E2GVH3"/>
<comment type="caution">
    <text evidence="2">The sequence shown here is derived from an EMBL/GenBank/DDBJ whole genome shotgun (WGS) entry which is preliminary data.</text>
</comment>
<dbReference type="Proteomes" id="UP000258309">
    <property type="component" value="Unassembled WGS sequence"/>
</dbReference>
<dbReference type="OMA" id="CMVEAEA"/>
<proteinExistence type="predicted"/>
<feature type="non-terminal residue" evidence="2">
    <location>
        <position position="151"/>
    </location>
</feature>
<reference evidence="2 3" key="1">
    <citation type="submission" date="2018-05" db="EMBL/GenBank/DDBJ databases">
        <title>Draft genome sequence of Scytalidium lignicola DSM 105466, a ubiquitous saprotrophic fungus.</title>
        <authorList>
            <person name="Buettner E."/>
            <person name="Gebauer A.M."/>
            <person name="Hofrichter M."/>
            <person name="Liers C."/>
            <person name="Kellner H."/>
        </authorList>
    </citation>
    <scope>NUCLEOTIDE SEQUENCE [LARGE SCALE GENOMIC DNA]</scope>
    <source>
        <strain evidence="2 3">DSM 105466</strain>
    </source>
</reference>
<name>A0A3E2GVH3_SCYLI</name>
<dbReference type="OrthoDB" id="4158258at2759"/>
<keyword evidence="3" id="KW-1185">Reference proteome</keyword>
<accession>A0A3E2GVH3</accession>
<feature type="region of interest" description="Disordered" evidence="1">
    <location>
        <begin position="1"/>
        <end position="21"/>
    </location>
</feature>
<protein>
    <submittedName>
        <fullName evidence="2">Uncharacterized protein</fullName>
    </submittedName>
</protein>
<gene>
    <name evidence="2" type="ORF">B7463_g11216</name>
</gene>
<evidence type="ECO:0000313" key="2">
    <source>
        <dbReference type="EMBL" id="RFU25121.1"/>
    </source>
</evidence>
<evidence type="ECO:0000256" key="1">
    <source>
        <dbReference type="SAM" id="MobiDB-lite"/>
    </source>
</evidence>